<gene>
    <name evidence="1" type="ORF">INT47_013042</name>
</gene>
<organism evidence="1 2">
    <name type="scientific">Mucor saturninus</name>
    <dbReference type="NCBI Taxonomy" id="64648"/>
    <lineage>
        <taxon>Eukaryota</taxon>
        <taxon>Fungi</taxon>
        <taxon>Fungi incertae sedis</taxon>
        <taxon>Mucoromycota</taxon>
        <taxon>Mucoromycotina</taxon>
        <taxon>Mucoromycetes</taxon>
        <taxon>Mucorales</taxon>
        <taxon>Mucorineae</taxon>
        <taxon>Mucoraceae</taxon>
        <taxon>Mucor</taxon>
    </lineage>
</organism>
<sequence length="118" mass="13599">MNTNQPPKTYAEGDIMQLLTALLQQRQLQQRSKQADNGHVKIPTPPLYDGARDQYINDFQNILLELYIAENEAMDKFSRGLKDQARTHVLLKDPIDLESMYQCARTFESAIQYNHSVS</sequence>
<comment type="caution">
    <text evidence="1">The sequence shown here is derived from an EMBL/GenBank/DDBJ whole genome shotgun (WGS) entry which is preliminary data.</text>
</comment>
<proteinExistence type="predicted"/>
<dbReference type="Proteomes" id="UP000603453">
    <property type="component" value="Unassembled WGS sequence"/>
</dbReference>
<dbReference type="EMBL" id="JAEPRD010000246">
    <property type="protein sequence ID" value="KAG2193139.1"/>
    <property type="molecule type" value="Genomic_DNA"/>
</dbReference>
<evidence type="ECO:0000313" key="1">
    <source>
        <dbReference type="EMBL" id="KAG2193139.1"/>
    </source>
</evidence>
<protein>
    <submittedName>
        <fullName evidence="1">Uncharacterized protein</fullName>
    </submittedName>
</protein>
<accession>A0A8H7QI27</accession>
<name>A0A8H7QI27_9FUNG</name>
<evidence type="ECO:0000313" key="2">
    <source>
        <dbReference type="Proteomes" id="UP000603453"/>
    </source>
</evidence>
<keyword evidence="2" id="KW-1185">Reference proteome</keyword>
<dbReference type="OrthoDB" id="2287838at2759"/>
<reference evidence="1" key="1">
    <citation type="submission" date="2020-12" db="EMBL/GenBank/DDBJ databases">
        <title>Metabolic potential, ecology and presence of endohyphal bacteria is reflected in genomic diversity of Mucoromycotina.</title>
        <authorList>
            <person name="Muszewska A."/>
            <person name="Okrasinska A."/>
            <person name="Steczkiewicz K."/>
            <person name="Drgas O."/>
            <person name="Orlowska M."/>
            <person name="Perlinska-Lenart U."/>
            <person name="Aleksandrzak-Piekarczyk T."/>
            <person name="Szatraj K."/>
            <person name="Zielenkiewicz U."/>
            <person name="Pilsyk S."/>
            <person name="Malc E."/>
            <person name="Mieczkowski P."/>
            <person name="Kruszewska J.S."/>
            <person name="Biernat P."/>
            <person name="Pawlowska J."/>
        </authorList>
    </citation>
    <scope>NUCLEOTIDE SEQUENCE</scope>
    <source>
        <strain evidence="1">WA0000017839</strain>
    </source>
</reference>
<dbReference type="AlphaFoldDB" id="A0A8H7QI27"/>